<feature type="compositionally biased region" description="Basic and acidic residues" evidence="1">
    <location>
        <begin position="720"/>
        <end position="765"/>
    </location>
</feature>
<feature type="transmembrane region" description="Helical" evidence="2">
    <location>
        <begin position="428"/>
        <end position="447"/>
    </location>
</feature>
<feature type="transmembrane region" description="Helical" evidence="2">
    <location>
        <begin position="405"/>
        <end position="422"/>
    </location>
</feature>
<sequence>MDDDQPLAQSTAGVDYRQVSFLLLAATALVVAALLAPGLVADPGDDQSPGDSGDEAIGEAGDAPEDDSDSFDWTDLLEWLGLLDEEETGPPDAPACTVYVHGDPTPGDEQTVTIEYQGEPLADAQVWFEDRAVGTTDDRGQVTGEVPYVEELTVRVETDDEVECLAVESGPTITLEESGTAAETAHSGLVASTNPPSGATTTGVVAQAGQQNATVEYAVDGDVELAVEGVPDPGTNLTLEATIDGVPMAAADVTVDGEKTGETDDEGRETVRVPDDGTERLEVGVSRGDFTGETTLEVRLLEARLTPEGFAPIPGSDGAVVAERAGEPVPTADVAIDGEDVGETDAAGTTPVTIPLDPTAPVTVRTGDQTAQTTLLEAYGLTALLAILVVGGVAGGTYRTHGARGPVATVAVTAGLLAVLVVEAFYGPLAGLVALSALVAGGLAVAVSRSDRTPAVDPSAQAERGRSLGARLLAWTLAAASRLEALFERFGQTSRAIAVRLVSLVRSVRTVPRSAVAWLASLPGRLVAVASPPVSARTLLAAAGSLALVSVAGYAVGGARGGLMALLAGTAAVVAGIVFHNRSRSSGGLGRDDSSASDGRDESDVVAGENRRASSDDPRPVAIVWRAFARQVAPAQWRTRAPTEIERRAIDSGYPPGPVGDLTSLFRAVEYGSKRETGADRERAEEAFEAIVDGREVERSDDSDGVGDDGGDGSDGAGNDGRDGGVGDTDHLEHATTDRPSGDGSTRADDERTRRSDGSTRGDRR</sequence>
<feature type="transmembrane region" description="Helical" evidence="2">
    <location>
        <begin position="563"/>
        <end position="581"/>
    </location>
</feature>
<proteinExistence type="predicted"/>
<reference evidence="5" key="1">
    <citation type="submission" date="2017-02" db="EMBL/GenBank/DDBJ databases">
        <title>Natronthermophilus aegyptiacus gen. nov.,sp. nov., an aerobic, extremely halophilic alkalithermophilic archaeon isolated from the athalassohaline Wadi An Natrun, Egypt.</title>
        <authorList>
            <person name="Zhao B."/>
        </authorList>
    </citation>
    <scope>NUCLEOTIDE SEQUENCE [LARGE SCALE GENOMIC DNA]</scope>
    <source>
        <strain evidence="5">JW/NM-HA 15</strain>
    </source>
</reference>
<feature type="compositionally biased region" description="Acidic residues" evidence="1">
    <location>
        <begin position="703"/>
        <end position="712"/>
    </location>
</feature>
<feature type="transmembrane region" description="Helical" evidence="2">
    <location>
        <begin position="539"/>
        <end position="557"/>
    </location>
</feature>
<keyword evidence="2" id="KW-0472">Membrane</keyword>
<feature type="domain" description="Protein-glutamine gamma-glutamyltransferase-like C-terminal" evidence="3">
    <location>
        <begin position="624"/>
        <end position="689"/>
    </location>
</feature>
<evidence type="ECO:0000313" key="5">
    <source>
        <dbReference type="Proteomes" id="UP000250088"/>
    </source>
</evidence>
<dbReference type="InterPro" id="IPR025403">
    <property type="entry name" value="TgpA-like_C"/>
</dbReference>
<feature type="region of interest" description="Disordered" evidence="1">
    <location>
        <begin position="42"/>
        <end position="70"/>
    </location>
</feature>
<evidence type="ECO:0000256" key="1">
    <source>
        <dbReference type="SAM" id="MobiDB-lite"/>
    </source>
</evidence>
<feature type="region of interest" description="Disordered" evidence="1">
    <location>
        <begin position="584"/>
        <end position="616"/>
    </location>
</feature>
<feature type="transmembrane region" description="Helical" evidence="2">
    <location>
        <begin position="21"/>
        <end position="40"/>
    </location>
</feature>
<evidence type="ECO:0000313" key="4">
    <source>
        <dbReference type="EMBL" id="ARS89267.1"/>
    </source>
</evidence>
<dbReference type="RefSeq" id="WP_086887651.1">
    <property type="nucleotide sequence ID" value="NZ_CP019893.1"/>
</dbReference>
<dbReference type="OrthoDB" id="206550at2157"/>
<dbReference type="EMBL" id="CP019893">
    <property type="protein sequence ID" value="ARS89267.1"/>
    <property type="molecule type" value="Genomic_DNA"/>
</dbReference>
<evidence type="ECO:0000259" key="3">
    <source>
        <dbReference type="Pfam" id="PF13559"/>
    </source>
</evidence>
<feature type="compositionally biased region" description="Acidic residues" evidence="1">
    <location>
        <begin position="52"/>
        <end position="70"/>
    </location>
</feature>
<keyword evidence="2" id="KW-0812">Transmembrane</keyword>
<accession>A0A2Z2HUS1</accession>
<feature type="compositionally biased region" description="Basic and acidic residues" evidence="1">
    <location>
        <begin position="590"/>
        <end position="616"/>
    </location>
</feature>
<dbReference type="Proteomes" id="UP000250088">
    <property type="component" value="Chromosome"/>
</dbReference>
<dbReference type="GeneID" id="32893528"/>
<organism evidence="4 5">
    <name type="scientific">Natrarchaeobaculum aegyptiacum</name>
    <dbReference type="NCBI Taxonomy" id="745377"/>
    <lineage>
        <taxon>Archaea</taxon>
        <taxon>Methanobacteriati</taxon>
        <taxon>Methanobacteriota</taxon>
        <taxon>Stenosarchaea group</taxon>
        <taxon>Halobacteria</taxon>
        <taxon>Halobacteriales</taxon>
        <taxon>Natrialbaceae</taxon>
        <taxon>Natrarchaeobaculum</taxon>
    </lineage>
</organism>
<evidence type="ECO:0000256" key="2">
    <source>
        <dbReference type="SAM" id="Phobius"/>
    </source>
</evidence>
<feature type="compositionally biased region" description="Low complexity" evidence="1">
    <location>
        <begin position="42"/>
        <end position="51"/>
    </location>
</feature>
<name>A0A2Z2HUS1_9EURY</name>
<dbReference type="KEGG" id="naj:B1756_05580"/>
<keyword evidence="5" id="KW-1185">Reference proteome</keyword>
<feature type="compositionally biased region" description="Basic and acidic residues" evidence="1">
    <location>
        <begin position="689"/>
        <end position="702"/>
    </location>
</feature>
<dbReference type="Pfam" id="PF13559">
    <property type="entry name" value="DUF4129"/>
    <property type="match status" value="1"/>
</dbReference>
<gene>
    <name evidence="4" type="ORF">B1756_05580</name>
</gene>
<keyword evidence="2" id="KW-1133">Transmembrane helix</keyword>
<dbReference type="AlphaFoldDB" id="A0A2Z2HUS1"/>
<feature type="region of interest" description="Disordered" evidence="1">
    <location>
        <begin position="689"/>
        <end position="765"/>
    </location>
</feature>
<feature type="transmembrane region" description="Helical" evidence="2">
    <location>
        <begin position="378"/>
        <end position="398"/>
    </location>
</feature>
<protein>
    <recommendedName>
        <fullName evidence="3">Protein-glutamine gamma-glutamyltransferase-like C-terminal domain-containing protein</fullName>
    </recommendedName>
</protein>